<comment type="caution">
    <text evidence="1">The sequence shown here is derived from an EMBL/GenBank/DDBJ whole genome shotgun (WGS) entry which is preliminary data.</text>
</comment>
<dbReference type="PANTHER" id="PTHR12526:SF630">
    <property type="entry name" value="GLYCOSYLTRANSFERASE"/>
    <property type="match status" value="1"/>
</dbReference>
<dbReference type="EC" id="2.4.-.-" evidence="1"/>
<reference evidence="1 2" key="1">
    <citation type="submission" date="2010-01" db="EMBL/GenBank/DDBJ databases">
        <authorList>
            <person name="Weinstock G."/>
            <person name="Sodergren E."/>
            <person name="Clifton S."/>
            <person name="Fulton L."/>
            <person name="Fulton B."/>
            <person name="Courtney L."/>
            <person name="Fronick C."/>
            <person name="Harrison M."/>
            <person name="Strong C."/>
            <person name="Farmer C."/>
            <person name="Delahaunty K."/>
            <person name="Markovic C."/>
            <person name="Hall O."/>
            <person name="Minx P."/>
            <person name="Tomlinson C."/>
            <person name="Mitreva M."/>
            <person name="Nelson J."/>
            <person name="Hou S."/>
            <person name="Wollam A."/>
            <person name="Pepin K.H."/>
            <person name="Johnson M."/>
            <person name="Bhonagiri V."/>
            <person name="Nash W.E."/>
            <person name="Warren W."/>
            <person name="Chinwalla A."/>
            <person name="Mardis E.R."/>
            <person name="Wilson R.K."/>
        </authorList>
    </citation>
    <scope>NUCLEOTIDE SEQUENCE [LARGE SCALE GENOMIC DNA]</scope>
    <source>
        <strain evidence="1 2">DSM 13479</strain>
    </source>
</reference>
<dbReference type="EMBL" id="ACIO01000281">
    <property type="protein sequence ID" value="EFC98338.1"/>
    <property type="molecule type" value="Genomic_DNA"/>
</dbReference>
<proteinExistence type="predicted"/>
<dbReference type="Gene3D" id="3.40.50.2000">
    <property type="entry name" value="Glycogen Phosphorylase B"/>
    <property type="match status" value="2"/>
</dbReference>
<gene>
    <name evidence="1" type="ORF">CLOSTHATH_03452</name>
</gene>
<evidence type="ECO:0000313" key="2">
    <source>
        <dbReference type="Proteomes" id="UP000004968"/>
    </source>
</evidence>
<keyword evidence="1" id="KW-0328">Glycosyltransferase</keyword>
<dbReference type="SUPFAM" id="SSF53756">
    <property type="entry name" value="UDP-Glycosyltransferase/glycogen phosphorylase"/>
    <property type="match status" value="1"/>
</dbReference>
<dbReference type="PANTHER" id="PTHR12526">
    <property type="entry name" value="GLYCOSYLTRANSFERASE"/>
    <property type="match status" value="1"/>
</dbReference>
<dbReference type="Proteomes" id="UP000004968">
    <property type="component" value="Unassembled WGS sequence"/>
</dbReference>
<dbReference type="GO" id="GO:0016757">
    <property type="term" value="F:glycosyltransferase activity"/>
    <property type="evidence" value="ECO:0007669"/>
    <property type="project" value="UniProtKB-KW"/>
</dbReference>
<dbReference type="AlphaFoldDB" id="D3AIL2"/>
<name>D3AIL2_9FIRM</name>
<protein>
    <submittedName>
        <fullName evidence="1">Glycosyltransferase, group 1 family protein</fullName>
        <ecNumber evidence="1">2.4.-.-</ecNumber>
    </submittedName>
</protein>
<organism evidence="1 2">
    <name type="scientific">Hungatella hathewayi DSM 13479</name>
    <dbReference type="NCBI Taxonomy" id="566550"/>
    <lineage>
        <taxon>Bacteria</taxon>
        <taxon>Bacillati</taxon>
        <taxon>Bacillota</taxon>
        <taxon>Clostridia</taxon>
        <taxon>Lachnospirales</taxon>
        <taxon>Lachnospiraceae</taxon>
        <taxon>Hungatella</taxon>
    </lineage>
</organism>
<dbReference type="Pfam" id="PF13692">
    <property type="entry name" value="Glyco_trans_1_4"/>
    <property type="match status" value="1"/>
</dbReference>
<dbReference type="RefSeq" id="WP_006773923.1">
    <property type="nucleotide sequence ID" value="NZ_GG667667.1"/>
</dbReference>
<keyword evidence="1" id="KW-0808">Transferase</keyword>
<dbReference type="GeneID" id="93147557"/>
<evidence type="ECO:0000313" key="1">
    <source>
        <dbReference type="EMBL" id="EFC98338.1"/>
    </source>
</evidence>
<accession>D3AIL2</accession>
<dbReference type="CDD" id="cd03801">
    <property type="entry name" value="GT4_PimA-like"/>
    <property type="match status" value="1"/>
</dbReference>
<sequence length="410" mass="47651">MDNKIFILVLSNYMVCPPISGGARRMLAPAQNMDSNSNIEYSYIYMSYTLEDIESNNKYLMDIPVVKFADGVLTSEAFQWDWTNIPTNVAPQVWYTLNKDYLDFIKQHLETNDYDIIQIVHSQFAWLVPTIRKLRPEIKIIVDYQNIEWLVYKRWIDYIDDSEKIKALEKEYTTLKCWEEKVLDWFDGIFCISPIEKEQLKSLTKTPLYYVPTGAGINDDEYYPKAENSTKRYDLVFVGSMNWFPNTQALEWFLEKVMPLIQKKRPATRLEIIGSGKPDQHMIKVIKQNRNVTFWGEIENEKPFLHGAKVFISPIWIGAGVRLKNPTAWAAKLPVVATSISVEGLEYLPGKDLLIGDTPEDFAKQVLSVLNDPEYGKSIADRAYQTYKEIYSAERLTNIWVESYHKVLGR</sequence>
<dbReference type="HOGENOM" id="CLU_028014_3_0_9"/>